<keyword evidence="2" id="KW-1133">Transmembrane helix</keyword>
<sequence>MTRSKNYRKVSSDAFDRHDFNARLSQDTQHPPPAYEKPEHITESDLDSGEEDALDTLLEDDPMHATPAGKKANKRQQRKWRKAMRKGRGKLSKHVLGVVFLIVLLLAGGAVVCALMLGGKAPSTAVQETNASVEEVLKGMTEVPTLIGSLPIDMGHPVLNEVPDVAPIPSKEDDGSETAVNDPPALSAEAVDQVLSTNAQLADKTSAAVEAAEAAVAQAAEDGKEAASEAGSRFMDMWDDMMAWMDAKWADIVGNVPGQTEAY</sequence>
<feature type="compositionally biased region" description="Basic and acidic residues" evidence="1">
    <location>
        <begin position="10"/>
        <end position="21"/>
    </location>
</feature>
<name>A0A1Y2FDH0_PROLT</name>
<gene>
    <name evidence="3" type="ORF">BCR37DRAFT_379891</name>
</gene>
<organism evidence="3 4">
    <name type="scientific">Protomyces lactucae-debilis</name>
    <dbReference type="NCBI Taxonomy" id="2754530"/>
    <lineage>
        <taxon>Eukaryota</taxon>
        <taxon>Fungi</taxon>
        <taxon>Dikarya</taxon>
        <taxon>Ascomycota</taxon>
        <taxon>Taphrinomycotina</taxon>
        <taxon>Taphrinomycetes</taxon>
        <taxon>Taphrinales</taxon>
        <taxon>Protomycetaceae</taxon>
        <taxon>Protomyces</taxon>
    </lineage>
</organism>
<feature type="compositionally biased region" description="Basic residues" evidence="1">
    <location>
        <begin position="71"/>
        <end position="86"/>
    </location>
</feature>
<feature type="region of interest" description="Disordered" evidence="1">
    <location>
        <begin position="161"/>
        <end position="183"/>
    </location>
</feature>
<dbReference type="RefSeq" id="XP_040725112.1">
    <property type="nucleotide sequence ID" value="XM_040869367.1"/>
</dbReference>
<evidence type="ECO:0000256" key="2">
    <source>
        <dbReference type="SAM" id="Phobius"/>
    </source>
</evidence>
<reference evidence="3 4" key="1">
    <citation type="submission" date="2016-07" db="EMBL/GenBank/DDBJ databases">
        <title>Pervasive Adenine N6-methylation of Active Genes in Fungi.</title>
        <authorList>
            <consortium name="DOE Joint Genome Institute"/>
            <person name="Mondo S.J."/>
            <person name="Dannebaum R.O."/>
            <person name="Kuo R.C."/>
            <person name="Labutti K."/>
            <person name="Haridas S."/>
            <person name="Kuo A."/>
            <person name="Salamov A."/>
            <person name="Ahrendt S.R."/>
            <person name="Lipzen A."/>
            <person name="Sullivan W."/>
            <person name="Andreopoulos W.B."/>
            <person name="Clum A."/>
            <person name="Lindquist E."/>
            <person name="Daum C."/>
            <person name="Ramamoorthy G.K."/>
            <person name="Gryganskyi A."/>
            <person name="Culley D."/>
            <person name="Magnuson J.K."/>
            <person name="James T.Y."/>
            <person name="O'Malley M.A."/>
            <person name="Stajich J.E."/>
            <person name="Spatafora J.W."/>
            <person name="Visel A."/>
            <person name="Grigoriev I.V."/>
        </authorList>
    </citation>
    <scope>NUCLEOTIDE SEQUENCE [LARGE SCALE GENOMIC DNA]</scope>
    <source>
        <strain evidence="3 4">12-1054</strain>
    </source>
</reference>
<dbReference type="EMBL" id="MCFI01000010">
    <property type="protein sequence ID" value="ORY81978.1"/>
    <property type="molecule type" value="Genomic_DNA"/>
</dbReference>
<feature type="compositionally biased region" description="Acidic residues" evidence="1">
    <location>
        <begin position="44"/>
        <end position="60"/>
    </location>
</feature>
<evidence type="ECO:0000256" key="1">
    <source>
        <dbReference type="SAM" id="MobiDB-lite"/>
    </source>
</evidence>
<keyword evidence="4" id="KW-1185">Reference proteome</keyword>
<keyword evidence="2" id="KW-0812">Transmembrane</keyword>
<evidence type="ECO:0000313" key="3">
    <source>
        <dbReference type="EMBL" id="ORY81978.1"/>
    </source>
</evidence>
<protein>
    <submittedName>
        <fullName evidence="3">Uncharacterized protein</fullName>
    </submittedName>
</protein>
<evidence type="ECO:0000313" key="4">
    <source>
        <dbReference type="Proteomes" id="UP000193685"/>
    </source>
</evidence>
<dbReference type="Proteomes" id="UP000193685">
    <property type="component" value="Unassembled WGS sequence"/>
</dbReference>
<feature type="transmembrane region" description="Helical" evidence="2">
    <location>
        <begin position="95"/>
        <end position="117"/>
    </location>
</feature>
<dbReference type="AlphaFoldDB" id="A0A1Y2FDH0"/>
<dbReference type="GeneID" id="63785966"/>
<comment type="caution">
    <text evidence="3">The sequence shown here is derived from an EMBL/GenBank/DDBJ whole genome shotgun (WGS) entry which is preliminary data.</text>
</comment>
<accession>A0A1Y2FDH0</accession>
<keyword evidence="2" id="KW-0472">Membrane</keyword>
<proteinExistence type="predicted"/>
<feature type="region of interest" description="Disordered" evidence="1">
    <location>
        <begin position="1"/>
        <end position="86"/>
    </location>
</feature>